<feature type="compositionally biased region" description="Acidic residues" evidence="1">
    <location>
        <begin position="614"/>
        <end position="635"/>
    </location>
</feature>
<dbReference type="Proteomes" id="UP000759537">
    <property type="component" value="Unassembled WGS sequence"/>
</dbReference>
<dbReference type="OrthoDB" id="27237at2759"/>
<dbReference type="GO" id="GO:0005634">
    <property type="term" value="C:nucleus"/>
    <property type="evidence" value="ECO:0007669"/>
    <property type="project" value="TreeGrafter"/>
</dbReference>
<feature type="region of interest" description="Disordered" evidence="1">
    <location>
        <begin position="450"/>
        <end position="478"/>
    </location>
</feature>
<accession>A0A9P5TAD9</accession>
<proteinExistence type="predicted"/>
<protein>
    <submittedName>
        <fullName evidence="2">SGT1-domain-containing protein</fullName>
    </submittedName>
</protein>
<dbReference type="Pfam" id="PF07093">
    <property type="entry name" value="SGT1"/>
    <property type="match status" value="1"/>
</dbReference>
<dbReference type="PANTHER" id="PTHR13060">
    <property type="entry name" value="SGT1 PROTEIN HSGT1 SUPPRESSOR OF GCR2"/>
    <property type="match status" value="1"/>
</dbReference>
<organism evidence="2 3">
    <name type="scientific">Russula ochroleuca</name>
    <dbReference type="NCBI Taxonomy" id="152965"/>
    <lineage>
        <taxon>Eukaryota</taxon>
        <taxon>Fungi</taxon>
        <taxon>Dikarya</taxon>
        <taxon>Basidiomycota</taxon>
        <taxon>Agaricomycotina</taxon>
        <taxon>Agaricomycetes</taxon>
        <taxon>Russulales</taxon>
        <taxon>Russulaceae</taxon>
        <taxon>Russula</taxon>
    </lineage>
</organism>
<feature type="compositionally biased region" description="Acidic residues" evidence="1">
    <location>
        <begin position="497"/>
        <end position="517"/>
    </location>
</feature>
<keyword evidence="3" id="KW-1185">Reference proteome</keyword>
<feature type="compositionally biased region" description="Basic and acidic residues" evidence="1">
    <location>
        <begin position="534"/>
        <end position="545"/>
    </location>
</feature>
<feature type="region of interest" description="Disordered" evidence="1">
    <location>
        <begin position="495"/>
        <end position="641"/>
    </location>
</feature>
<dbReference type="InterPro" id="IPR010770">
    <property type="entry name" value="Ecd"/>
</dbReference>
<dbReference type="PANTHER" id="PTHR13060:SF0">
    <property type="entry name" value="PROTEIN ECDYSONELESS HOMOLOG"/>
    <property type="match status" value="1"/>
</dbReference>
<evidence type="ECO:0000313" key="2">
    <source>
        <dbReference type="EMBL" id="KAF8481315.1"/>
    </source>
</evidence>
<name>A0A9P5TAD9_9AGAM</name>
<feature type="region of interest" description="Disordered" evidence="1">
    <location>
        <begin position="683"/>
        <end position="723"/>
    </location>
</feature>
<reference evidence="2" key="2">
    <citation type="journal article" date="2020" name="Nat. Commun.">
        <title>Large-scale genome sequencing of mycorrhizal fungi provides insights into the early evolution of symbiotic traits.</title>
        <authorList>
            <person name="Miyauchi S."/>
            <person name="Kiss E."/>
            <person name="Kuo A."/>
            <person name="Drula E."/>
            <person name="Kohler A."/>
            <person name="Sanchez-Garcia M."/>
            <person name="Morin E."/>
            <person name="Andreopoulos B."/>
            <person name="Barry K.W."/>
            <person name="Bonito G."/>
            <person name="Buee M."/>
            <person name="Carver A."/>
            <person name="Chen C."/>
            <person name="Cichocki N."/>
            <person name="Clum A."/>
            <person name="Culley D."/>
            <person name="Crous P.W."/>
            <person name="Fauchery L."/>
            <person name="Girlanda M."/>
            <person name="Hayes R.D."/>
            <person name="Keri Z."/>
            <person name="LaButti K."/>
            <person name="Lipzen A."/>
            <person name="Lombard V."/>
            <person name="Magnuson J."/>
            <person name="Maillard F."/>
            <person name="Murat C."/>
            <person name="Nolan M."/>
            <person name="Ohm R.A."/>
            <person name="Pangilinan J."/>
            <person name="Pereira M.F."/>
            <person name="Perotto S."/>
            <person name="Peter M."/>
            <person name="Pfister S."/>
            <person name="Riley R."/>
            <person name="Sitrit Y."/>
            <person name="Stielow J.B."/>
            <person name="Szollosi G."/>
            <person name="Zifcakova L."/>
            <person name="Stursova M."/>
            <person name="Spatafora J.W."/>
            <person name="Tedersoo L."/>
            <person name="Vaario L.M."/>
            <person name="Yamada A."/>
            <person name="Yan M."/>
            <person name="Wang P."/>
            <person name="Xu J."/>
            <person name="Bruns T."/>
            <person name="Baldrian P."/>
            <person name="Vilgalys R."/>
            <person name="Dunand C."/>
            <person name="Henrissat B."/>
            <person name="Grigoriev I.V."/>
            <person name="Hibbett D."/>
            <person name="Nagy L.G."/>
            <person name="Martin F.M."/>
        </authorList>
    </citation>
    <scope>NUCLEOTIDE SEQUENCE</scope>
    <source>
        <strain evidence="2">Prilba</strain>
    </source>
</reference>
<comment type="caution">
    <text evidence="2">The sequence shown here is derived from an EMBL/GenBank/DDBJ whole genome shotgun (WGS) entry which is preliminary data.</text>
</comment>
<dbReference type="EMBL" id="WHVB01000007">
    <property type="protein sequence ID" value="KAF8481315.1"/>
    <property type="molecule type" value="Genomic_DNA"/>
</dbReference>
<feature type="compositionally biased region" description="Basic and acidic residues" evidence="1">
    <location>
        <begin position="457"/>
        <end position="469"/>
    </location>
</feature>
<reference evidence="2" key="1">
    <citation type="submission" date="2019-10" db="EMBL/GenBank/DDBJ databases">
        <authorList>
            <consortium name="DOE Joint Genome Institute"/>
            <person name="Kuo A."/>
            <person name="Miyauchi S."/>
            <person name="Kiss E."/>
            <person name="Drula E."/>
            <person name="Kohler A."/>
            <person name="Sanchez-Garcia M."/>
            <person name="Andreopoulos B."/>
            <person name="Barry K.W."/>
            <person name="Bonito G."/>
            <person name="Buee M."/>
            <person name="Carver A."/>
            <person name="Chen C."/>
            <person name="Cichocki N."/>
            <person name="Clum A."/>
            <person name="Culley D."/>
            <person name="Crous P.W."/>
            <person name="Fauchery L."/>
            <person name="Girlanda M."/>
            <person name="Hayes R."/>
            <person name="Keri Z."/>
            <person name="LaButti K."/>
            <person name="Lipzen A."/>
            <person name="Lombard V."/>
            <person name="Magnuson J."/>
            <person name="Maillard F."/>
            <person name="Morin E."/>
            <person name="Murat C."/>
            <person name="Nolan M."/>
            <person name="Ohm R."/>
            <person name="Pangilinan J."/>
            <person name="Pereira M."/>
            <person name="Perotto S."/>
            <person name="Peter M."/>
            <person name="Riley R."/>
            <person name="Sitrit Y."/>
            <person name="Stielow B."/>
            <person name="Szollosi G."/>
            <person name="Zifcakova L."/>
            <person name="Stursova M."/>
            <person name="Spatafora J.W."/>
            <person name="Tedersoo L."/>
            <person name="Vaario L.-M."/>
            <person name="Yamada A."/>
            <person name="Yan M."/>
            <person name="Wang P."/>
            <person name="Xu J."/>
            <person name="Bruns T."/>
            <person name="Baldrian P."/>
            <person name="Vilgalys R."/>
            <person name="Henrissat B."/>
            <person name="Grigoriev I.V."/>
            <person name="Hibbett D."/>
            <person name="Nagy L.G."/>
            <person name="Martin F.M."/>
        </authorList>
    </citation>
    <scope>NUCLEOTIDE SEQUENCE</scope>
    <source>
        <strain evidence="2">Prilba</strain>
    </source>
</reference>
<evidence type="ECO:0000313" key="3">
    <source>
        <dbReference type="Proteomes" id="UP000759537"/>
    </source>
</evidence>
<feature type="region of interest" description="Disordered" evidence="1">
    <location>
        <begin position="739"/>
        <end position="775"/>
    </location>
</feature>
<gene>
    <name evidence="2" type="ORF">DFH94DRAFT_739455</name>
</gene>
<feature type="compositionally biased region" description="Polar residues" evidence="1">
    <location>
        <begin position="745"/>
        <end position="754"/>
    </location>
</feature>
<evidence type="ECO:0000256" key="1">
    <source>
        <dbReference type="SAM" id="MobiDB-lite"/>
    </source>
</evidence>
<sequence>MQAIFNRPPSIAEDTVQYAVYPPDSNSDRTSVTSLALAVEHFVESLLTDFLWHRDIFQVKVVQDSDRPGWFLEGRVRVGDSIDDEWCVVWLLRQVSEKWDVTISVRDSDGEFLLIEAADSLPSWVTPSVVENRVWIHKSHLQLIPLSFVSPPSSRRYCVDISEDDDEDVTMKHDFLNISDALKLVRDPLTDTQAPARVEQTVWRRIARYPSSLSHHVHKAKAYLPVDIAKALSVDPALVQKAAEIFYTRDAVQLRAAHKMTRFPPQPCLLRTVRLTRTAYAQLVGQKFYPPKIFGRWQEKEGTSQWRWRDLGLKISCGFEMLYQEGGAQRDKSNTSLGDLNTAIQARKEALQRDQEYVKYIESIQGAGYFRSEMEGSQLWNELENKAVETFLRSRREDGASRPSFASQVNAAIAKADDLEPSQDDEDDDDWLTVSAENFDSVLQEKMRLNDASSTSREMDVDHSPHSENGEDSMTKTQVAKLRDLASKVDAFVTGDGDVEGAMFEDEQSSGEDEGDFSDERFSDSEVDSSDNEESAKTARRDALEKLVPAIDPSEYGRMPASFYDRSQRVAPSELTDNVMEIESPESTREGGISSAPSRSVRAPILARDRYEGVDSDDDTEGEDSPVDEEEEEEQPQLVGEIEVDMAEEEEEFLEFSRQALGISDDQWQQILQERRGRGAFVPSYVREESHPLSENSIRKSRTQSTPEAVPRNPDAVSGMANPNLDSFEAVMRAMDEELDRVRSQKTSTNTRNTSLDDKGKGKARAQGVEEGTDIETAMDAELKAALEHDDDDEVDLDAEGNVDYNLIKNFLESFKSQAGLSGPVSNLAGRLQPGWGLPRDDA</sequence>
<dbReference type="AlphaFoldDB" id="A0A9P5TAD9"/>